<dbReference type="RefSeq" id="WP_068693435.1">
    <property type="nucleotide sequence ID" value="NZ_CP063196.1"/>
</dbReference>
<proteinExistence type="inferred from homology"/>
<dbReference type="PRINTS" id="PR00691">
    <property type="entry name" value="ADHESINB"/>
</dbReference>
<evidence type="ECO:0000313" key="7">
    <source>
        <dbReference type="Proteomes" id="UP000265719"/>
    </source>
</evidence>
<organism evidence="6 7">
    <name type="scientific">Thermobifida halotolerans</name>
    <dbReference type="NCBI Taxonomy" id="483545"/>
    <lineage>
        <taxon>Bacteria</taxon>
        <taxon>Bacillati</taxon>
        <taxon>Actinomycetota</taxon>
        <taxon>Actinomycetes</taxon>
        <taxon>Streptosporangiales</taxon>
        <taxon>Nocardiopsidaceae</taxon>
        <taxon>Thermobifida</taxon>
    </lineage>
</organism>
<evidence type="ECO:0000313" key="6">
    <source>
        <dbReference type="EMBL" id="UOE20921.1"/>
    </source>
</evidence>
<protein>
    <submittedName>
        <fullName evidence="6">Metal ABC transporter substrate-binding protein</fullName>
    </submittedName>
</protein>
<dbReference type="GO" id="GO:0046872">
    <property type="term" value="F:metal ion binding"/>
    <property type="evidence" value="ECO:0007669"/>
    <property type="project" value="UniProtKB-KW"/>
</dbReference>
<evidence type="ECO:0000256" key="5">
    <source>
        <dbReference type="RuleBase" id="RU003512"/>
    </source>
</evidence>
<gene>
    <name evidence="6" type="ORF">NI17_007040</name>
</gene>
<keyword evidence="7" id="KW-1185">Reference proteome</keyword>
<keyword evidence="3" id="KW-0479">Metal-binding</keyword>
<dbReference type="InterPro" id="IPR006129">
    <property type="entry name" value="AdhesinB"/>
</dbReference>
<dbReference type="InterPro" id="IPR006128">
    <property type="entry name" value="Lipoprotein_PsaA-like"/>
</dbReference>
<dbReference type="Pfam" id="PF01297">
    <property type="entry name" value="ZnuA"/>
    <property type="match status" value="1"/>
</dbReference>
<dbReference type="AlphaFoldDB" id="A0A399G511"/>
<dbReference type="GO" id="GO:0007155">
    <property type="term" value="P:cell adhesion"/>
    <property type="evidence" value="ECO:0007669"/>
    <property type="project" value="InterPro"/>
</dbReference>
<dbReference type="InterPro" id="IPR006127">
    <property type="entry name" value="ZnuA-like"/>
</dbReference>
<dbReference type="SUPFAM" id="SSF53807">
    <property type="entry name" value="Helical backbone' metal receptor"/>
    <property type="match status" value="1"/>
</dbReference>
<dbReference type="CDD" id="cd01137">
    <property type="entry name" value="PsaA"/>
    <property type="match status" value="1"/>
</dbReference>
<evidence type="ECO:0000256" key="2">
    <source>
        <dbReference type="ARBA" id="ARBA00022448"/>
    </source>
</evidence>
<dbReference type="Gene3D" id="3.40.50.1980">
    <property type="entry name" value="Nitrogenase molybdenum iron protein domain"/>
    <property type="match status" value="2"/>
</dbReference>
<dbReference type="OrthoDB" id="9810636at2"/>
<comment type="similarity">
    <text evidence="5">Belongs to the bacterial solute-binding protein 9 family.</text>
</comment>
<keyword evidence="4" id="KW-0732">Signal</keyword>
<accession>A0A399G511</accession>
<sequence>MANSVDCRTFRTAAVGLALACALTACSLSTAEQADDGRPTVLTTFTVLADMVRNVAGEHVRVESVTKVGAEIHEYDPTPSDLVRAQGADLVLANGMNLELWFEQFTDPLDAPTRVLTEGVRTIPVASGGYAGQPNPHAWMSPDEALVYVDNIRAALSELDPDHAADYAANAEAYQEEIAEIGEFLQAEIATLPEEHRVLVTCEGAFSYLARDTGLTEKYLWPMNSDGEGTPQQIASVVEFVREHEVPAVFCESTVNDGAQRQVAHETGAVLGTPLYVDSLSTADGPVPTYLDLLRHDAEAIVSGLNGEGERL</sequence>
<name>A0A399G511_9ACTN</name>
<evidence type="ECO:0000256" key="3">
    <source>
        <dbReference type="ARBA" id="ARBA00022723"/>
    </source>
</evidence>
<evidence type="ECO:0000256" key="1">
    <source>
        <dbReference type="ARBA" id="ARBA00004196"/>
    </source>
</evidence>
<dbReference type="InterPro" id="IPR050492">
    <property type="entry name" value="Bact_metal-bind_prot9"/>
</dbReference>
<dbReference type="GO" id="GO:0030001">
    <property type="term" value="P:metal ion transport"/>
    <property type="evidence" value="ECO:0007669"/>
    <property type="project" value="InterPro"/>
</dbReference>
<evidence type="ECO:0000256" key="4">
    <source>
        <dbReference type="ARBA" id="ARBA00022729"/>
    </source>
</evidence>
<reference evidence="6" key="1">
    <citation type="submission" date="2020-10" db="EMBL/GenBank/DDBJ databases">
        <title>De novo genome project of the cellulose decomposer Thermobifida halotolerans type strain.</title>
        <authorList>
            <person name="Nagy I."/>
            <person name="Horvath B."/>
            <person name="Kukolya J."/>
            <person name="Nagy I."/>
            <person name="Orsini M."/>
        </authorList>
    </citation>
    <scope>NUCLEOTIDE SEQUENCE</scope>
    <source>
        <strain evidence="6">DSM 44931</strain>
    </source>
</reference>
<keyword evidence="2 5" id="KW-0813">Transport</keyword>
<dbReference type="KEGG" id="thao:NI17_007040"/>
<dbReference type="PANTHER" id="PTHR42953:SF1">
    <property type="entry name" value="METAL-BINDING PROTEIN HI_0362-RELATED"/>
    <property type="match status" value="1"/>
</dbReference>
<dbReference type="PANTHER" id="PTHR42953">
    <property type="entry name" value="HIGH-AFFINITY ZINC UPTAKE SYSTEM PROTEIN ZNUA-RELATED"/>
    <property type="match status" value="1"/>
</dbReference>
<dbReference type="PRINTS" id="PR00690">
    <property type="entry name" value="ADHESNFAMILY"/>
</dbReference>
<dbReference type="GO" id="GO:0030313">
    <property type="term" value="C:cell envelope"/>
    <property type="evidence" value="ECO:0007669"/>
    <property type="project" value="UniProtKB-SubCell"/>
</dbReference>
<comment type="subcellular location">
    <subcellularLocation>
        <location evidence="1">Cell envelope</location>
    </subcellularLocation>
</comment>
<dbReference type="EMBL" id="CP063196">
    <property type="protein sequence ID" value="UOE20921.1"/>
    <property type="molecule type" value="Genomic_DNA"/>
</dbReference>
<dbReference type="Proteomes" id="UP000265719">
    <property type="component" value="Chromosome"/>
</dbReference>